<name>A0A502EW94_9FLAO</name>
<accession>A0A502EW94</accession>
<dbReference type="EMBL" id="RCZH01000004">
    <property type="protein sequence ID" value="TPG42003.1"/>
    <property type="molecule type" value="Genomic_DNA"/>
</dbReference>
<dbReference type="RefSeq" id="WP_140505100.1">
    <property type="nucleotide sequence ID" value="NZ_RCZH01000004.1"/>
</dbReference>
<protein>
    <submittedName>
        <fullName evidence="1">Uncharacterized protein</fullName>
    </submittedName>
</protein>
<keyword evidence="2" id="KW-1185">Reference proteome</keyword>
<reference evidence="1 2" key="1">
    <citation type="journal article" date="2019" name="Environ. Microbiol.">
        <title>Species interactions and distinct microbial communities in high Arctic permafrost affected cryosols are associated with the CH4 and CO2 gas fluxes.</title>
        <authorList>
            <person name="Altshuler I."/>
            <person name="Hamel J."/>
            <person name="Turney S."/>
            <person name="Magnuson E."/>
            <person name="Levesque R."/>
            <person name="Greer C."/>
            <person name="Whyte L.G."/>
        </authorList>
    </citation>
    <scope>NUCLEOTIDE SEQUENCE [LARGE SCALE GENOMIC DNA]</scope>
    <source>
        <strain evidence="1 2">42</strain>
    </source>
</reference>
<comment type="caution">
    <text evidence="1">The sequence shown here is derived from an EMBL/GenBank/DDBJ whole genome shotgun (WGS) entry which is preliminary data.</text>
</comment>
<dbReference type="Proteomes" id="UP000319700">
    <property type="component" value="Unassembled WGS sequence"/>
</dbReference>
<sequence length="129" mass="14927">METKNAPYQLDRIFKIRRIKNTIDLSDSFSIVNKKESVANFDAEIYKVTFSTIIQQKIKNFDLFLSGNELIDDQEIENLKESLGIVIAGDGSLFEILDYKTDFTIQFDQENSSFLESDEVRNGLIVFRK</sequence>
<dbReference type="OrthoDB" id="1189717at2"/>
<dbReference type="AlphaFoldDB" id="A0A502EW94"/>
<proteinExistence type="predicted"/>
<evidence type="ECO:0000313" key="2">
    <source>
        <dbReference type="Proteomes" id="UP000319700"/>
    </source>
</evidence>
<organism evidence="1 2">
    <name type="scientific">Flavobacterium pectinovorum</name>
    <dbReference type="NCBI Taxonomy" id="29533"/>
    <lineage>
        <taxon>Bacteria</taxon>
        <taxon>Pseudomonadati</taxon>
        <taxon>Bacteroidota</taxon>
        <taxon>Flavobacteriia</taxon>
        <taxon>Flavobacteriales</taxon>
        <taxon>Flavobacteriaceae</taxon>
        <taxon>Flavobacterium</taxon>
    </lineage>
</organism>
<gene>
    <name evidence="1" type="ORF">EAH81_06675</name>
</gene>
<evidence type="ECO:0000313" key="1">
    <source>
        <dbReference type="EMBL" id="TPG42003.1"/>
    </source>
</evidence>